<protein>
    <submittedName>
        <fullName evidence="1">(northern house mosquito) hypothetical protein</fullName>
    </submittedName>
</protein>
<dbReference type="AlphaFoldDB" id="A0A8D8I7T6"/>
<accession>A0A8D8I7T6</accession>
<proteinExistence type="predicted"/>
<dbReference type="EMBL" id="HBUE01240061">
    <property type="protein sequence ID" value="CAG6549089.1"/>
    <property type="molecule type" value="Transcribed_RNA"/>
</dbReference>
<sequence length="99" mass="11723">MFFLQAAIAIFERSTYLDHESCYFILFCCKILTNLESEQFLINLKFSREFPGFPGKFVENFPFPGNFVTPENWTLYFAITNSNFLNDLLTHDFKTSIFY</sequence>
<evidence type="ECO:0000313" key="1">
    <source>
        <dbReference type="EMBL" id="CAG6549089.1"/>
    </source>
</evidence>
<organism evidence="1">
    <name type="scientific">Culex pipiens</name>
    <name type="common">House mosquito</name>
    <dbReference type="NCBI Taxonomy" id="7175"/>
    <lineage>
        <taxon>Eukaryota</taxon>
        <taxon>Metazoa</taxon>
        <taxon>Ecdysozoa</taxon>
        <taxon>Arthropoda</taxon>
        <taxon>Hexapoda</taxon>
        <taxon>Insecta</taxon>
        <taxon>Pterygota</taxon>
        <taxon>Neoptera</taxon>
        <taxon>Endopterygota</taxon>
        <taxon>Diptera</taxon>
        <taxon>Nematocera</taxon>
        <taxon>Culicoidea</taxon>
        <taxon>Culicidae</taxon>
        <taxon>Culicinae</taxon>
        <taxon>Culicini</taxon>
        <taxon>Culex</taxon>
        <taxon>Culex</taxon>
    </lineage>
</organism>
<reference evidence="1" key="1">
    <citation type="submission" date="2021-05" db="EMBL/GenBank/DDBJ databases">
        <authorList>
            <person name="Alioto T."/>
            <person name="Alioto T."/>
            <person name="Gomez Garrido J."/>
        </authorList>
    </citation>
    <scope>NUCLEOTIDE SEQUENCE</scope>
</reference>
<name>A0A8D8I7T6_CULPI</name>
<dbReference type="EMBL" id="HBUE01347057">
    <property type="protein sequence ID" value="CAG6601318.1"/>
    <property type="molecule type" value="Transcribed_RNA"/>
</dbReference>